<sequence length="238" mass="24721">MASLSSNTDTSVCSSREWVERTLLNLRRRVHSESQLGFLSVINRKPLQKQRPKTRSGTATNGIEDQEPLEPGAVVSELPNAVEAEIYDLFADGVVTAGEVVGGVFLAGNELLRVEKLAVGAGADLVDDGGLQIDEDGARDVLAGTGLGEEGVESVVTAADGLVAGHLAIGANAVLEAVELPAGVANLDSGLPDVDRNALSHFGGRVPTERRQEKEKEEEGGAAFTKTPQTSGGGIGLD</sequence>
<organism evidence="2 3">
    <name type="scientific">Malus domestica</name>
    <name type="common">Apple</name>
    <name type="synonym">Pyrus malus</name>
    <dbReference type="NCBI Taxonomy" id="3750"/>
    <lineage>
        <taxon>Eukaryota</taxon>
        <taxon>Viridiplantae</taxon>
        <taxon>Streptophyta</taxon>
        <taxon>Embryophyta</taxon>
        <taxon>Tracheophyta</taxon>
        <taxon>Spermatophyta</taxon>
        <taxon>Magnoliopsida</taxon>
        <taxon>eudicotyledons</taxon>
        <taxon>Gunneridae</taxon>
        <taxon>Pentapetalae</taxon>
        <taxon>rosids</taxon>
        <taxon>fabids</taxon>
        <taxon>Rosales</taxon>
        <taxon>Rosaceae</taxon>
        <taxon>Amygdaloideae</taxon>
        <taxon>Maleae</taxon>
        <taxon>Malus</taxon>
    </lineage>
</organism>
<feature type="region of interest" description="Disordered" evidence="1">
    <location>
        <begin position="198"/>
        <end position="238"/>
    </location>
</feature>
<evidence type="ECO:0000256" key="1">
    <source>
        <dbReference type="SAM" id="MobiDB-lite"/>
    </source>
</evidence>
<evidence type="ECO:0000313" key="2">
    <source>
        <dbReference type="EMBL" id="RXH73801.1"/>
    </source>
</evidence>
<feature type="compositionally biased region" description="Basic and acidic residues" evidence="1">
    <location>
        <begin position="207"/>
        <end position="219"/>
    </location>
</feature>
<proteinExistence type="predicted"/>
<feature type="region of interest" description="Disordered" evidence="1">
    <location>
        <begin position="47"/>
        <end position="66"/>
    </location>
</feature>
<dbReference type="EMBL" id="RDQH01000341">
    <property type="protein sequence ID" value="RXH73801.1"/>
    <property type="molecule type" value="Genomic_DNA"/>
</dbReference>
<evidence type="ECO:0000313" key="3">
    <source>
        <dbReference type="Proteomes" id="UP000290289"/>
    </source>
</evidence>
<reference evidence="2 3" key="1">
    <citation type="submission" date="2018-10" db="EMBL/GenBank/DDBJ databases">
        <title>A high-quality apple genome assembly.</title>
        <authorList>
            <person name="Hu J."/>
        </authorList>
    </citation>
    <scope>NUCLEOTIDE SEQUENCE [LARGE SCALE GENOMIC DNA]</scope>
    <source>
        <strain evidence="3">cv. HFTH1</strain>
        <tissue evidence="2">Young leaf</tissue>
    </source>
</reference>
<protein>
    <submittedName>
        <fullName evidence="2">Uncharacterized protein</fullName>
    </submittedName>
</protein>
<gene>
    <name evidence="2" type="ORF">DVH24_016623</name>
</gene>
<comment type="caution">
    <text evidence="2">The sequence shown here is derived from an EMBL/GenBank/DDBJ whole genome shotgun (WGS) entry which is preliminary data.</text>
</comment>
<accession>A0A498HX94</accession>
<dbReference type="STRING" id="3750.A0A498HX94"/>
<name>A0A498HX94_MALDO</name>
<dbReference type="Proteomes" id="UP000290289">
    <property type="component" value="Chromosome 15"/>
</dbReference>
<dbReference type="AlphaFoldDB" id="A0A498HX94"/>
<keyword evidence="3" id="KW-1185">Reference proteome</keyword>